<evidence type="ECO:0000313" key="1">
    <source>
        <dbReference type="EMBL" id="CAG8632269.1"/>
    </source>
</evidence>
<proteinExistence type="predicted"/>
<keyword evidence="2" id="KW-1185">Reference proteome</keyword>
<protein>
    <submittedName>
        <fullName evidence="1">36817_t:CDS:1</fullName>
    </submittedName>
</protein>
<dbReference type="EMBL" id="CAJVQB010004306">
    <property type="protein sequence ID" value="CAG8632269.1"/>
    <property type="molecule type" value="Genomic_DNA"/>
</dbReference>
<gene>
    <name evidence="1" type="ORF">GMARGA_LOCUS8397</name>
</gene>
<evidence type="ECO:0000313" key="2">
    <source>
        <dbReference type="Proteomes" id="UP000789901"/>
    </source>
</evidence>
<dbReference type="Proteomes" id="UP000789901">
    <property type="component" value="Unassembled WGS sequence"/>
</dbReference>
<accession>A0ABN7UNV6</accession>
<name>A0ABN7UNV6_GIGMA</name>
<feature type="non-terminal residue" evidence="1">
    <location>
        <position position="46"/>
    </location>
</feature>
<reference evidence="1 2" key="1">
    <citation type="submission" date="2021-06" db="EMBL/GenBank/DDBJ databases">
        <authorList>
            <person name="Kallberg Y."/>
            <person name="Tangrot J."/>
            <person name="Rosling A."/>
        </authorList>
    </citation>
    <scope>NUCLEOTIDE SEQUENCE [LARGE SCALE GENOMIC DNA]</scope>
    <source>
        <strain evidence="1 2">120-4 pot B 10/14</strain>
    </source>
</reference>
<comment type="caution">
    <text evidence="1">The sequence shown here is derived from an EMBL/GenBank/DDBJ whole genome shotgun (WGS) entry which is preliminary data.</text>
</comment>
<sequence length="46" mass="5357">MATQQLVNNSQELTFLDKQLLINWLCTQPDLIIQVQNLLIEFSPNK</sequence>
<organism evidence="1 2">
    <name type="scientific">Gigaspora margarita</name>
    <dbReference type="NCBI Taxonomy" id="4874"/>
    <lineage>
        <taxon>Eukaryota</taxon>
        <taxon>Fungi</taxon>
        <taxon>Fungi incertae sedis</taxon>
        <taxon>Mucoromycota</taxon>
        <taxon>Glomeromycotina</taxon>
        <taxon>Glomeromycetes</taxon>
        <taxon>Diversisporales</taxon>
        <taxon>Gigasporaceae</taxon>
        <taxon>Gigaspora</taxon>
    </lineage>
</organism>